<dbReference type="Pfam" id="PF08002">
    <property type="entry name" value="DUF1697"/>
    <property type="match status" value="1"/>
</dbReference>
<dbReference type="STRING" id="1833852.B0537_00385"/>
<evidence type="ECO:0000313" key="1">
    <source>
        <dbReference type="EMBL" id="AQS57718.1"/>
    </source>
</evidence>
<accession>A0A1S6ISH1</accession>
<proteinExistence type="predicted"/>
<sequence>MIYVALLRGINVGGKNKIDMKLLKETFRRVGMKSVVTYINSGNVIFVDDKHTKDEIAELLEKGIFDDFNLRIKVLIRSLDAFEKMMSVLPASWSNDNNMRADVLFLWDEVDQQTARSQLVIKPDIDTVLFFPGGILWAVDRKNVTRSGLTKVVGTDLYRKITVRNVNTTRKIYEMMKELNKSCE</sequence>
<reference evidence="1 2" key="1">
    <citation type="journal article" date="2016" name="Int. J. Syst. Evol. Microbiol.">
        <title>Desulfotomaculum ferrireducens sp. nov., a moderately thermophilic sulfate-reducing and dissimilatory Fe(III)-reducing bacterium isolated from compost.</title>
        <authorList>
            <person name="Yang G."/>
            <person name="Guo J."/>
            <person name="Zhuang L."/>
            <person name="Yuan Y."/>
            <person name="Zhou S."/>
        </authorList>
    </citation>
    <scope>NUCLEOTIDE SEQUENCE [LARGE SCALE GENOMIC DNA]</scope>
    <source>
        <strain evidence="1 2">GSS09</strain>
    </source>
</reference>
<dbReference type="InterPro" id="IPR012545">
    <property type="entry name" value="DUF1697"/>
</dbReference>
<evidence type="ECO:0008006" key="3">
    <source>
        <dbReference type="Google" id="ProtNLM"/>
    </source>
</evidence>
<dbReference type="KEGG" id="dfg:B0537_00385"/>
<dbReference type="OrthoDB" id="9806494at2"/>
<dbReference type="Gene3D" id="3.30.70.1280">
    <property type="entry name" value="SP0830-like domains"/>
    <property type="match status" value="1"/>
</dbReference>
<organism evidence="1 2">
    <name type="scientific">Desulforamulus ferrireducens</name>
    <dbReference type="NCBI Taxonomy" id="1833852"/>
    <lineage>
        <taxon>Bacteria</taxon>
        <taxon>Bacillati</taxon>
        <taxon>Bacillota</taxon>
        <taxon>Clostridia</taxon>
        <taxon>Eubacteriales</taxon>
        <taxon>Peptococcaceae</taxon>
        <taxon>Desulforamulus</taxon>
    </lineage>
</organism>
<protein>
    <recommendedName>
        <fullName evidence="3">DUF1697 domain-containing protein</fullName>
    </recommendedName>
</protein>
<dbReference type="SUPFAM" id="SSF160379">
    <property type="entry name" value="SP0830-like"/>
    <property type="match status" value="1"/>
</dbReference>
<dbReference type="PIRSF" id="PIRSF008502">
    <property type="entry name" value="UCP008502"/>
    <property type="match status" value="1"/>
</dbReference>
<dbReference type="RefSeq" id="WP_077712681.1">
    <property type="nucleotide sequence ID" value="NZ_CP019698.1"/>
</dbReference>
<dbReference type="PANTHER" id="PTHR36439">
    <property type="entry name" value="BLL4334 PROTEIN"/>
    <property type="match status" value="1"/>
</dbReference>
<gene>
    <name evidence="1" type="ORF">B0537_00385</name>
</gene>
<name>A0A1S6ISH1_9FIRM</name>
<dbReference type="Gene3D" id="3.30.70.1260">
    <property type="entry name" value="bacterial protein sp0830 like"/>
    <property type="match status" value="1"/>
</dbReference>
<dbReference type="AlphaFoldDB" id="A0A1S6ISH1"/>
<dbReference type="Proteomes" id="UP000189464">
    <property type="component" value="Chromosome"/>
</dbReference>
<evidence type="ECO:0000313" key="2">
    <source>
        <dbReference type="Proteomes" id="UP000189464"/>
    </source>
</evidence>
<dbReference type="PANTHER" id="PTHR36439:SF1">
    <property type="entry name" value="DUF1697 DOMAIN-CONTAINING PROTEIN"/>
    <property type="match status" value="1"/>
</dbReference>
<keyword evidence="2" id="KW-1185">Reference proteome</keyword>
<dbReference type="EMBL" id="CP019698">
    <property type="protein sequence ID" value="AQS57718.1"/>
    <property type="molecule type" value="Genomic_DNA"/>
</dbReference>